<evidence type="ECO:0000313" key="2">
    <source>
        <dbReference type="Proteomes" id="UP000320762"/>
    </source>
</evidence>
<dbReference type="AlphaFoldDB" id="A0A550CW80"/>
<proteinExistence type="predicted"/>
<name>A0A550CW80_9AGAR</name>
<keyword evidence="2" id="KW-1185">Reference proteome</keyword>
<dbReference type="EMBL" id="VDMD01000001">
    <property type="protein sequence ID" value="TRM69023.1"/>
    <property type="molecule type" value="Genomic_DNA"/>
</dbReference>
<organism evidence="1 2">
    <name type="scientific">Schizophyllum amplum</name>
    <dbReference type="NCBI Taxonomy" id="97359"/>
    <lineage>
        <taxon>Eukaryota</taxon>
        <taxon>Fungi</taxon>
        <taxon>Dikarya</taxon>
        <taxon>Basidiomycota</taxon>
        <taxon>Agaricomycotina</taxon>
        <taxon>Agaricomycetes</taxon>
        <taxon>Agaricomycetidae</taxon>
        <taxon>Agaricales</taxon>
        <taxon>Schizophyllaceae</taxon>
        <taxon>Schizophyllum</taxon>
    </lineage>
</organism>
<reference evidence="1 2" key="1">
    <citation type="journal article" date="2019" name="New Phytol.">
        <title>Comparative genomics reveals unique wood-decay strategies and fruiting body development in the Schizophyllaceae.</title>
        <authorList>
            <person name="Almasi E."/>
            <person name="Sahu N."/>
            <person name="Krizsan K."/>
            <person name="Balint B."/>
            <person name="Kovacs G.M."/>
            <person name="Kiss B."/>
            <person name="Cseklye J."/>
            <person name="Drula E."/>
            <person name="Henrissat B."/>
            <person name="Nagy I."/>
            <person name="Chovatia M."/>
            <person name="Adam C."/>
            <person name="LaButti K."/>
            <person name="Lipzen A."/>
            <person name="Riley R."/>
            <person name="Grigoriev I.V."/>
            <person name="Nagy L.G."/>
        </authorList>
    </citation>
    <scope>NUCLEOTIDE SEQUENCE [LARGE SCALE GENOMIC DNA]</scope>
    <source>
        <strain evidence="1 2">NL-1724</strain>
    </source>
</reference>
<dbReference type="Proteomes" id="UP000320762">
    <property type="component" value="Unassembled WGS sequence"/>
</dbReference>
<evidence type="ECO:0000313" key="1">
    <source>
        <dbReference type="EMBL" id="TRM69023.1"/>
    </source>
</evidence>
<protein>
    <submittedName>
        <fullName evidence="1">Uncharacterized protein</fullName>
    </submittedName>
</protein>
<gene>
    <name evidence="1" type="ORF">BD626DRAFT_4137</name>
</gene>
<accession>A0A550CW80</accession>
<sequence length="152" mass="17081">MRIQNLLGYVALERMDNSSCGSAGDPCAGRHHGSARRYSTGQKYHARLWMGGLYDASLAVCWSIVDNDSGDVLHQPRLLSMYTTNSNQQRAQIQSLERIRCLDRIGRETFMAHDGEMVEFCVKGKLVKKIVLPRRAVQNSPLGSRPSRPYTP</sequence>
<comment type="caution">
    <text evidence="1">The sequence shown here is derived from an EMBL/GenBank/DDBJ whole genome shotgun (WGS) entry which is preliminary data.</text>
</comment>